<dbReference type="InterPro" id="IPR039448">
    <property type="entry name" value="Beta_helix"/>
</dbReference>
<sequence>MQLEPDGDGGLSQQQYLGATSRPLTEQIAEAQRTAKGLLVSGDGGEGQREAVATPFVIQAAPRLPLPPALRCCIVTAPSLPLSRPASTASAPGPLILRRVRLESSGGPALEVSEGTACELYDCFVNGSVKLAKSSSAKLVRTDVFGAAGSGVEGRAFAQLVLAACTIRDCVGNGLLLRHGQADISDCTIRNCGQSGLVLGPGTWRLSGNTLSSNGQYGVWAEAGTRAEWRQSLCTGNLLGDRGGRGELAGWQGSGLAPGEECRIWSEPRGKWIRAEVREIASAQDEVVVAIRKRKFAKTPVEPGDDGPDAEHVIGEGEPGVEVCLKCRQPEYGHCAVGAESHRHSPRR</sequence>
<dbReference type="AlphaFoldDB" id="A0A812NAJ5"/>
<evidence type="ECO:0000313" key="3">
    <source>
        <dbReference type="Proteomes" id="UP000601435"/>
    </source>
</evidence>
<dbReference type="InterPro" id="IPR012334">
    <property type="entry name" value="Pectin_lyas_fold"/>
</dbReference>
<dbReference type="EMBL" id="CAJNJA010012871">
    <property type="protein sequence ID" value="CAE7307063.1"/>
    <property type="molecule type" value="Genomic_DNA"/>
</dbReference>
<evidence type="ECO:0000259" key="1">
    <source>
        <dbReference type="Pfam" id="PF13229"/>
    </source>
</evidence>
<dbReference type="Proteomes" id="UP000601435">
    <property type="component" value="Unassembled WGS sequence"/>
</dbReference>
<dbReference type="Gene3D" id="2.160.20.10">
    <property type="entry name" value="Single-stranded right-handed beta-helix, Pectin lyase-like"/>
    <property type="match status" value="1"/>
</dbReference>
<accession>A0A812NAJ5</accession>
<dbReference type="InterPro" id="IPR011050">
    <property type="entry name" value="Pectin_lyase_fold/virulence"/>
</dbReference>
<proteinExistence type="predicted"/>
<comment type="caution">
    <text evidence="2">The sequence shown here is derived from an EMBL/GenBank/DDBJ whole genome shotgun (WGS) entry which is preliminary data.</text>
</comment>
<name>A0A812NAJ5_9DINO</name>
<gene>
    <name evidence="2" type="ORF">SNEC2469_LOCUS7623</name>
</gene>
<dbReference type="SUPFAM" id="SSF51126">
    <property type="entry name" value="Pectin lyase-like"/>
    <property type="match status" value="1"/>
</dbReference>
<keyword evidence="3" id="KW-1185">Reference proteome</keyword>
<feature type="domain" description="Right handed beta helix" evidence="1">
    <location>
        <begin position="99"/>
        <end position="226"/>
    </location>
</feature>
<organism evidence="2 3">
    <name type="scientific">Symbiodinium necroappetens</name>
    <dbReference type="NCBI Taxonomy" id="1628268"/>
    <lineage>
        <taxon>Eukaryota</taxon>
        <taxon>Sar</taxon>
        <taxon>Alveolata</taxon>
        <taxon>Dinophyceae</taxon>
        <taxon>Suessiales</taxon>
        <taxon>Symbiodiniaceae</taxon>
        <taxon>Symbiodinium</taxon>
    </lineage>
</organism>
<reference evidence="2" key="1">
    <citation type="submission" date="2021-02" db="EMBL/GenBank/DDBJ databases">
        <authorList>
            <person name="Dougan E. K."/>
            <person name="Rhodes N."/>
            <person name="Thang M."/>
            <person name="Chan C."/>
        </authorList>
    </citation>
    <scope>NUCLEOTIDE SEQUENCE</scope>
</reference>
<protein>
    <recommendedName>
        <fullName evidence="1">Right handed beta helix domain-containing protein</fullName>
    </recommendedName>
</protein>
<evidence type="ECO:0000313" key="2">
    <source>
        <dbReference type="EMBL" id="CAE7307063.1"/>
    </source>
</evidence>
<dbReference type="OrthoDB" id="434202at2759"/>
<dbReference type="Pfam" id="PF13229">
    <property type="entry name" value="Beta_helix"/>
    <property type="match status" value="1"/>
</dbReference>